<evidence type="ECO:0000256" key="1">
    <source>
        <dbReference type="SAM" id="MobiDB-lite"/>
    </source>
</evidence>
<dbReference type="InterPro" id="IPR010886">
    <property type="entry name" value="Hc1"/>
</dbReference>
<dbReference type="GO" id="GO:0003677">
    <property type="term" value="F:DNA binding"/>
    <property type="evidence" value="ECO:0007669"/>
    <property type="project" value="InterPro"/>
</dbReference>
<gene>
    <name evidence="2" type="ORF">CDCA_CDCA04G1173</name>
</gene>
<organism evidence="2 3">
    <name type="scientific">Cyanidium caldarium</name>
    <name type="common">Red alga</name>
    <dbReference type="NCBI Taxonomy" id="2771"/>
    <lineage>
        <taxon>Eukaryota</taxon>
        <taxon>Rhodophyta</taxon>
        <taxon>Bangiophyceae</taxon>
        <taxon>Cyanidiales</taxon>
        <taxon>Cyanidiaceae</taxon>
        <taxon>Cyanidium</taxon>
    </lineage>
</organism>
<dbReference type="AlphaFoldDB" id="A0AAV9IST7"/>
<feature type="region of interest" description="Disordered" evidence="1">
    <location>
        <begin position="65"/>
        <end position="111"/>
    </location>
</feature>
<accession>A0AAV9IST7</accession>
<dbReference type="Pfam" id="PF07432">
    <property type="entry name" value="Hc1"/>
    <property type="match status" value="1"/>
</dbReference>
<dbReference type="Proteomes" id="UP001301350">
    <property type="component" value="Unassembled WGS sequence"/>
</dbReference>
<reference evidence="2 3" key="1">
    <citation type="submission" date="2022-07" db="EMBL/GenBank/DDBJ databases">
        <title>Genome-wide signatures of adaptation to extreme environments.</title>
        <authorList>
            <person name="Cho C.H."/>
            <person name="Yoon H.S."/>
        </authorList>
    </citation>
    <scope>NUCLEOTIDE SEQUENCE [LARGE SCALE GENOMIC DNA]</scope>
    <source>
        <strain evidence="2 3">DBV 063 E5</strain>
    </source>
</reference>
<feature type="compositionally biased region" description="Pro residues" evidence="1">
    <location>
        <begin position="102"/>
        <end position="111"/>
    </location>
</feature>
<evidence type="ECO:0000313" key="3">
    <source>
        <dbReference type="Proteomes" id="UP001301350"/>
    </source>
</evidence>
<sequence>MTGNNAEAGIAKFQQLKEAFEAVHEDATKFFEKGNKAAAVRARKKLLELREIAQEMRKLIQETKHQIEEEHRGAHGSGGGAGGGATTSKAPQPLGNAAPMMPLHPPGPPGY</sequence>
<dbReference type="EMBL" id="JANCYW010000004">
    <property type="protein sequence ID" value="KAK4535148.1"/>
    <property type="molecule type" value="Genomic_DNA"/>
</dbReference>
<proteinExistence type="predicted"/>
<feature type="compositionally biased region" description="Gly residues" evidence="1">
    <location>
        <begin position="75"/>
        <end position="85"/>
    </location>
</feature>
<protein>
    <submittedName>
        <fullName evidence="2">Uncharacterized protein</fullName>
    </submittedName>
</protein>
<keyword evidence="3" id="KW-1185">Reference proteome</keyword>
<evidence type="ECO:0000313" key="2">
    <source>
        <dbReference type="EMBL" id="KAK4535148.1"/>
    </source>
</evidence>
<name>A0AAV9IST7_CYACA</name>
<comment type="caution">
    <text evidence="2">The sequence shown here is derived from an EMBL/GenBank/DDBJ whole genome shotgun (WGS) entry which is preliminary data.</text>
</comment>
<dbReference type="GO" id="GO:0030527">
    <property type="term" value="F:structural constituent of chromatin"/>
    <property type="evidence" value="ECO:0007669"/>
    <property type="project" value="InterPro"/>
</dbReference>